<comment type="caution">
    <text evidence="1">The sequence shown here is derived from an EMBL/GenBank/DDBJ whole genome shotgun (WGS) entry which is preliminary data.</text>
</comment>
<organism evidence="1 2">
    <name type="scientific">Actinomortierella ambigua</name>
    <dbReference type="NCBI Taxonomy" id="1343610"/>
    <lineage>
        <taxon>Eukaryota</taxon>
        <taxon>Fungi</taxon>
        <taxon>Fungi incertae sedis</taxon>
        <taxon>Mucoromycota</taxon>
        <taxon>Mortierellomycotina</taxon>
        <taxon>Mortierellomycetes</taxon>
        <taxon>Mortierellales</taxon>
        <taxon>Mortierellaceae</taxon>
        <taxon>Actinomortierella</taxon>
    </lineage>
</organism>
<dbReference type="AlphaFoldDB" id="A0A9P6PXI8"/>
<accession>A0A9P6PXI8</accession>
<dbReference type="Proteomes" id="UP000807716">
    <property type="component" value="Unassembled WGS sequence"/>
</dbReference>
<protein>
    <recommendedName>
        <fullName evidence="3">F-box domain-containing protein</fullName>
    </recommendedName>
</protein>
<evidence type="ECO:0000313" key="1">
    <source>
        <dbReference type="EMBL" id="KAG0254199.1"/>
    </source>
</evidence>
<gene>
    <name evidence="1" type="ORF">DFQ27_006996</name>
</gene>
<evidence type="ECO:0008006" key="3">
    <source>
        <dbReference type="Google" id="ProtNLM"/>
    </source>
</evidence>
<dbReference type="EMBL" id="JAAAJB010000532">
    <property type="protein sequence ID" value="KAG0254199.1"/>
    <property type="molecule type" value="Genomic_DNA"/>
</dbReference>
<evidence type="ECO:0000313" key="2">
    <source>
        <dbReference type="Proteomes" id="UP000807716"/>
    </source>
</evidence>
<name>A0A9P6PXI8_9FUNG</name>
<dbReference type="InterPro" id="IPR032675">
    <property type="entry name" value="LRR_dom_sf"/>
</dbReference>
<reference evidence="1" key="1">
    <citation type="journal article" date="2020" name="Fungal Divers.">
        <title>Resolving the Mortierellaceae phylogeny through synthesis of multi-gene phylogenetics and phylogenomics.</title>
        <authorList>
            <person name="Vandepol N."/>
            <person name="Liber J."/>
            <person name="Desiro A."/>
            <person name="Na H."/>
            <person name="Kennedy M."/>
            <person name="Barry K."/>
            <person name="Grigoriev I.V."/>
            <person name="Miller A.N."/>
            <person name="O'Donnell K."/>
            <person name="Stajich J.E."/>
            <person name="Bonito G."/>
        </authorList>
    </citation>
    <scope>NUCLEOTIDE SEQUENCE</scope>
    <source>
        <strain evidence="1">BC1065</strain>
    </source>
</reference>
<sequence>MASIFDIGEIVHGIATRLDTHDLARCLRVSRRYHVAFAPYLYSKFSTLSAAYLSRGCSPAALFARYGRLVQVLTVAHPIDLQAIADHTTNLKHLQLSLRGYQGYMYETFPDDEYLQHTSLARNLNWGAICKSVGTLLDANTRLQSLMLDTCGEGKQDLPDFKKLLLQPSRLAFLARLTLCHFCYGTRTILDLLAHFERLREVIIQFDGHPLIDHQPEQFLPCYQLERINIGHVAADPGLVLFNTTLWEHCPRLTSLEIASVTAKEIAKIAQRVFEGPMTDSVDLSIKWLLDKKLPTRTIRSFRMQTCDVGQNTLGVFLSPERSPHLKILSLERCSIRIPSRLIQDLLTSCPALEEFIVGASTLDIATTTTISALDIVGHGPWVCHGLKVLKIPIVGLCHCRTPPSPRSDEDARPHPPLQDHSKCRSLERAVYHQLAQLRRLRTLHVGRDVKLTWARRNGPAHLLQGTLSFSLANGLDELGPLFDLEKVDATDLYLAVGLPEAQWMARHWPRWHYMGGLDPRSEGGTWLKENKSGFLFF</sequence>
<dbReference type="SUPFAM" id="SSF52047">
    <property type="entry name" value="RNI-like"/>
    <property type="match status" value="1"/>
</dbReference>
<dbReference type="OrthoDB" id="2362121at2759"/>
<keyword evidence="2" id="KW-1185">Reference proteome</keyword>
<proteinExistence type="predicted"/>
<dbReference type="Gene3D" id="3.80.10.10">
    <property type="entry name" value="Ribonuclease Inhibitor"/>
    <property type="match status" value="1"/>
</dbReference>